<gene>
    <name evidence="2" type="ORF">QQ020_25740</name>
</gene>
<proteinExistence type="predicted"/>
<dbReference type="Gene3D" id="3.30.200.20">
    <property type="entry name" value="Phosphorylase Kinase, domain 1"/>
    <property type="match status" value="1"/>
</dbReference>
<evidence type="ECO:0000259" key="1">
    <source>
        <dbReference type="Pfam" id="PF01636"/>
    </source>
</evidence>
<evidence type="ECO:0000313" key="3">
    <source>
        <dbReference type="Proteomes" id="UP001172083"/>
    </source>
</evidence>
<dbReference type="Pfam" id="PF01636">
    <property type="entry name" value="APH"/>
    <property type="match status" value="1"/>
</dbReference>
<accession>A0ABT8LE52</accession>
<evidence type="ECO:0000313" key="2">
    <source>
        <dbReference type="EMBL" id="MDN5215506.1"/>
    </source>
</evidence>
<dbReference type="PANTHER" id="PTHR21310">
    <property type="entry name" value="AMINOGLYCOSIDE PHOSPHOTRANSFERASE-RELATED-RELATED"/>
    <property type="match status" value="1"/>
</dbReference>
<dbReference type="InterPro" id="IPR011009">
    <property type="entry name" value="Kinase-like_dom_sf"/>
</dbReference>
<feature type="domain" description="Aminoglycoside phosphotransferase" evidence="1">
    <location>
        <begin position="38"/>
        <end position="250"/>
    </location>
</feature>
<sequence>MKKQILLNNDNFINFMKAEFFLQQIKNEFPQVGWKKFRILTHGWDHVVIIFDEKLIFRFPKDKAYKEAFKNEIQLLKFLKTRVKVGIPEYTFVSKNKSLAGYEMLNGRELKSSHYKRLTGKEKEKFAKQMADFLTDLHSTPNSAISKFNISVDNPGKDYKELANNTKKFLFPRLNKKEVLAIQNYLGELKIALCQINYSNVLTHNDLSWEHILWDKNKVNIIDFSDRSFGDPANDFTGLWEYGQKLVNSVYELYKGKKDEQLLHRSQLYFKRIPLFMMKDALDGYPCTFKEGYEMFRKRYKIPKK</sequence>
<reference evidence="2" key="1">
    <citation type="submission" date="2023-06" db="EMBL/GenBank/DDBJ databases">
        <title>Genomic of Agaribacillus aureum.</title>
        <authorList>
            <person name="Wang G."/>
        </authorList>
    </citation>
    <scope>NUCLEOTIDE SEQUENCE</scope>
    <source>
        <strain evidence="2">BMA12</strain>
    </source>
</reference>
<dbReference type="EMBL" id="JAUJEB010000006">
    <property type="protein sequence ID" value="MDN5215506.1"/>
    <property type="molecule type" value="Genomic_DNA"/>
</dbReference>
<protein>
    <submittedName>
        <fullName evidence="2">Aminoglycoside phosphotransferase family protein</fullName>
        <ecNumber evidence="2">2.7.1.-</ecNumber>
    </submittedName>
</protein>
<keyword evidence="3" id="KW-1185">Reference proteome</keyword>
<keyword evidence="2" id="KW-0808">Transferase</keyword>
<dbReference type="Gene3D" id="3.90.1200.10">
    <property type="match status" value="1"/>
</dbReference>
<dbReference type="InterPro" id="IPR051678">
    <property type="entry name" value="AGP_Transferase"/>
</dbReference>
<organism evidence="2 3">
    <name type="scientific">Agaribacillus aureus</name>
    <dbReference type="NCBI Taxonomy" id="3051825"/>
    <lineage>
        <taxon>Bacteria</taxon>
        <taxon>Pseudomonadati</taxon>
        <taxon>Bacteroidota</taxon>
        <taxon>Cytophagia</taxon>
        <taxon>Cytophagales</taxon>
        <taxon>Splendidivirgaceae</taxon>
        <taxon>Agaribacillus</taxon>
    </lineage>
</organism>
<dbReference type="RefSeq" id="WP_346760836.1">
    <property type="nucleotide sequence ID" value="NZ_JAUJEB010000006.1"/>
</dbReference>
<dbReference type="InterPro" id="IPR002575">
    <property type="entry name" value="Aminoglycoside_PTrfase"/>
</dbReference>
<comment type="caution">
    <text evidence="2">The sequence shown here is derived from an EMBL/GenBank/DDBJ whole genome shotgun (WGS) entry which is preliminary data.</text>
</comment>
<dbReference type="SUPFAM" id="SSF56112">
    <property type="entry name" value="Protein kinase-like (PK-like)"/>
    <property type="match status" value="1"/>
</dbReference>
<dbReference type="PANTHER" id="PTHR21310:SF42">
    <property type="entry name" value="BIFUNCTIONAL AAC_APH"/>
    <property type="match status" value="1"/>
</dbReference>
<dbReference type="Proteomes" id="UP001172083">
    <property type="component" value="Unassembled WGS sequence"/>
</dbReference>
<dbReference type="GO" id="GO:0016740">
    <property type="term" value="F:transferase activity"/>
    <property type="evidence" value="ECO:0007669"/>
    <property type="project" value="UniProtKB-KW"/>
</dbReference>
<dbReference type="EC" id="2.7.1.-" evidence="2"/>
<name>A0ABT8LE52_9BACT</name>